<keyword evidence="2" id="KW-0812">Transmembrane</keyword>
<dbReference type="Proteomes" id="UP000217676">
    <property type="component" value="Chromosome"/>
</dbReference>
<feature type="compositionally biased region" description="Acidic residues" evidence="1">
    <location>
        <begin position="19"/>
        <end position="32"/>
    </location>
</feature>
<feature type="compositionally biased region" description="Basic and acidic residues" evidence="1">
    <location>
        <begin position="1"/>
        <end position="18"/>
    </location>
</feature>
<keyword evidence="2" id="KW-1133">Transmembrane helix</keyword>
<evidence type="ECO:0000313" key="3">
    <source>
        <dbReference type="EMBL" id="BAU80966.1"/>
    </source>
</evidence>
<evidence type="ECO:0000256" key="2">
    <source>
        <dbReference type="SAM" id="Phobius"/>
    </source>
</evidence>
<dbReference type="EMBL" id="AP017424">
    <property type="protein sequence ID" value="BAU80966.1"/>
    <property type="molecule type" value="Genomic_DNA"/>
</dbReference>
<sequence length="228" mass="24322">MARQDRRQGGSGVDRLEADTDSTDEPAEDQDDLEGHRGDTTAEPQSRKWRPFLALGTAACVLVASELTWLFWDDLMYPLGDPRACAGSDTALPDVIVAGGARLPSNATQVRYYTYEGQAVVSFVSDQVPGYLVRAHLIPDTAPPVLDREHGSAYGLGPDDSDLPEGLCGEGIRGPAWIFDLPMPPDTAGLPGVPSPGTVLVEVSADGHDALRTPARVQLTFPLVTAED</sequence>
<keyword evidence="2" id="KW-0472">Membrane</keyword>
<organism evidence="3 4">
    <name type="scientific">Streptomyces laurentii</name>
    <dbReference type="NCBI Taxonomy" id="39478"/>
    <lineage>
        <taxon>Bacteria</taxon>
        <taxon>Bacillati</taxon>
        <taxon>Actinomycetota</taxon>
        <taxon>Actinomycetes</taxon>
        <taxon>Kitasatosporales</taxon>
        <taxon>Streptomycetaceae</taxon>
        <taxon>Streptomyces</taxon>
    </lineage>
</organism>
<keyword evidence="4" id="KW-1185">Reference proteome</keyword>
<protein>
    <submittedName>
        <fullName evidence="3">Uncharacterized protein</fullName>
    </submittedName>
</protein>
<feature type="transmembrane region" description="Helical" evidence="2">
    <location>
        <begin position="52"/>
        <end position="72"/>
    </location>
</feature>
<evidence type="ECO:0000256" key="1">
    <source>
        <dbReference type="SAM" id="MobiDB-lite"/>
    </source>
</evidence>
<dbReference type="KEGG" id="slau:SLA_0011"/>
<accession>A0A161JGG4</accession>
<proteinExistence type="predicted"/>
<evidence type="ECO:0000313" key="4">
    <source>
        <dbReference type="Proteomes" id="UP000217676"/>
    </source>
</evidence>
<gene>
    <name evidence="3" type="ORF">SLA_0011</name>
</gene>
<dbReference type="AlphaFoldDB" id="A0A161JGG4"/>
<feature type="region of interest" description="Disordered" evidence="1">
    <location>
        <begin position="1"/>
        <end position="44"/>
    </location>
</feature>
<name>A0A161JGG4_STRLU</name>
<reference evidence="3 4" key="1">
    <citation type="journal article" date="2016" name="Genome Announc.">
        <title>Complete Genome Sequence of Thiostrepton-Producing Streptomyces laurentii ATCC 31255.</title>
        <authorList>
            <person name="Doi K."/>
            <person name="Fujino Y."/>
            <person name="Nagayoshi Y."/>
            <person name="Ohshima T."/>
            <person name="Ogata S."/>
        </authorList>
    </citation>
    <scope>NUCLEOTIDE SEQUENCE [LARGE SCALE GENOMIC DNA]</scope>
    <source>
        <strain evidence="3 4">ATCC 31255</strain>
    </source>
</reference>